<keyword evidence="5" id="KW-1185">Reference proteome</keyword>
<gene>
    <name evidence="4" type="ORF">QWZ10_00605</name>
</gene>
<evidence type="ECO:0000256" key="2">
    <source>
        <dbReference type="ARBA" id="ARBA00022840"/>
    </source>
</evidence>
<proteinExistence type="predicted"/>
<dbReference type="InterPro" id="IPR027417">
    <property type="entry name" value="P-loop_NTPase"/>
</dbReference>
<dbReference type="GO" id="GO:0005524">
    <property type="term" value="F:ATP binding"/>
    <property type="evidence" value="ECO:0007669"/>
    <property type="project" value="UniProtKB-KW"/>
</dbReference>
<dbReference type="Gene3D" id="3.40.50.300">
    <property type="entry name" value="P-loop containing nucleotide triphosphate hydrolases"/>
    <property type="match status" value="1"/>
</dbReference>
<dbReference type="PROSITE" id="PS50893">
    <property type="entry name" value="ABC_TRANSPORTER_2"/>
    <property type="match status" value="1"/>
</dbReference>
<accession>A0ABT8D1L8</accession>
<protein>
    <submittedName>
        <fullName evidence="4">ATP-binding cassette domain-containing protein</fullName>
    </submittedName>
</protein>
<name>A0ABT8D1L8_9RHOB</name>
<evidence type="ECO:0000313" key="5">
    <source>
        <dbReference type="Proteomes" id="UP001243846"/>
    </source>
</evidence>
<dbReference type="PANTHER" id="PTHR24220:SF611">
    <property type="entry name" value="ATP-BINDING COMPONENT OF ABC TRANSPORTER-RELATED"/>
    <property type="match status" value="1"/>
</dbReference>
<dbReference type="Proteomes" id="UP001243846">
    <property type="component" value="Unassembled WGS sequence"/>
</dbReference>
<dbReference type="EMBL" id="JAUFRC010000001">
    <property type="protein sequence ID" value="MDN3710704.1"/>
    <property type="molecule type" value="Genomic_DNA"/>
</dbReference>
<dbReference type="PANTHER" id="PTHR24220">
    <property type="entry name" value="IMPORT ATP-BINDING PROTEIN"/>
    <property type="match status" value="1"/>
</dbReference>
<evidence type="ECO:0000256" key="1">
    <source>
        <dbReference type="ARBA" id="ARBA00022741"/>
    </source>
</evidence>
<reference evidence="5" key="1">
    <citation type="journal article" date="2019" name="Int. J. Syst. Evol. Microbiol.">
        <title>The Global Catalogue of Microorganisms (GCM) 10K type strain sequencing project: providing services to taxonomists for standard genome sequencing and annotation.</title>
        <authorList>
            <consortium name="The Broad Institute Genomics Platform"/>
            <consortium name="The Broad Institute Genome Sequencing Center for Infectious Disease"/>
            <person name="Wu L."/>
            <person name="Ma J."/>
        </authorList>
    </citation>
    <scope>NUCLEOTIDE SEQUENCE [LARGE SCALE GENOMIC DNA]</scope>
    <source>
        <strain evidence="5">CECT 8482</strain>
    </source>
</reference>
<evidence type="ECO:0000259" key="3">
    <source>
        <dbReference type="PROSITE" id="PS50893"/>
    </source>
</evidence>
<organism evidence="4 5">
    <name type="scientific">Paracoccus cavernae</name>
    <dbReference type="NCBI Taxonomy" id="1571207"/>
    <lineage>
        <taxon>Bacteria</taxon>
        <taxon>Pseudomonadati</taxon>
        <taxon>Pseudomonadota</taxon>
        <taxon>Alphaproteobacteria</taxon>
        <taxon>Rhodobacterales</taxon>
        <taxon>Paracoccaceae</taxon>
        <taxon>Paracoccus</taxon>
    </lineage>
</organism>
<dbReference type="Pfam" id="PF00005">
    <property type="entry name" value="ABC_tran"/>
    <property type="match status" value="1"/>
</dbReference>
<dbReference type="InterPro" id="IPR003439">
    <property type="entry name" value="ABC_transporter-like_ATP-bd"/>
</dbReference>
<feature type="domain" description="ABC transporter" evidence="3">
    <location>
        <begin position="13"/>
        <end position="229"/>
    </location>
</feature>
<dbReference type="RefSeq" id="WP_377731504.1">
    <property type="nucleotide sequence ID" value="NZ_JBHSVP010000001.1"/>
</dbReference>
<dbReference type="InterPro" id="IPR015854">
    <property type="entry name" value="ABC_transpr_LolD-like"/>
</dbReference>
<keyword evidence="2 4" id="KW-0067">ATP-binding</keyword>
<dbReference type="SUPFAM" id="SSF52540">
    <property type="entry name" value="P-loop containing nucleoside triphosphate hydrolases"/>
    <property type="match status" value="1"/>
</dbReference>
<dbReference type="SMART" id="SM00382">
    <property type="entry name" value="AAA"/>
    <property type="match status" value="1"/>
</dbReference>
<keyword evidence="1" id="KW-0547">Nucleotide-binding</keyword>
<sequence>MIADKAAERGPVLTVRDLSHGFKGGAAVVAIPHLALPAGGLTVLTGASGSGKTTLLYLLAGLMPVQLGAIDWAGTDLAQLSERRRDRWRRAHAGFLFQDFHLLPELSPLDNVLLPVWFTAFSARNHRPRAEALLADFGVPLRKRTADLSRGEQQRTALARALLTEPAVIFADEPTASLDAAAGQVVAQSLRDLARGEGRMVIAASHDPALVALADRRLHLEHGKLAQCG</sequence>
<comment type="caution">
    <text evidence="4">The sequence shown here is derived from an EMBL/GenBank/DDBJ whole genome shotgun (WGS) entry which is preliminary data.</text>
</comment>
<evidence type="ECO:0000313" key="4">
    <source>
        <dbReference type="EMBL" id="MDN3710704.1"/>
    </source>
</evidence>
<dbReference type="InterPro" id="IPR003593">
    <property type="entry name" value="AAA+_ATPase"/>
</dbReference>